<keyword evidence="3" id="KW-1003">Cell membrane</keyword>
<dbReference type="PANTHER" id="PTHR30460">
    <property type="entry name" value="MODERATE CONDUCTANCE MECHANOSENSITIVE CHANNEL YBIO"/>
    <property type="match status" value="1"/>
</dbReference>
<feature type="domain" description="Mechanosensitive ion channel MscS" evidence="8">
    <location>
        <begin position="125"/>
        <end position="188"/>
    </location>
</feature>
<dbReference type="InterPro" id="IPR023408">
    <property type="entry name" value="MscS_beta-dom_sf"/>
</dbReference>
<dbReference type="Pfam" id="PF00924">
    <property type="entry name" value="MS_channel_2nd"/>
    <property type="match status" value="1"/>
</dbReference>
<sequence length="312" mass="35260">MKEIFSQEFWQETYSTLAQWIIQTIPSILLIIILLFVSLKLYRRVIKSIERAMLKAAQLRQGEESLLEKEKRVNTLVNIIRQAGKIVIWAIFLLILLRKIDIDIAPILASAGILGLAVGFGAQELVRDFISGFFILFENQVRTGDVAIINGTGGLVEEIALRTITLRDFAGVVHIFQNGKINTLSNMTKEWSASVFDIGVAYKEDIGKVRMILHQVGAELQEDPAFKNKINEPLEVFGLDKFGDSAVVIKARFKTKPSEQWNVGREFNERLKKAFDTAGIEIPFPHRTVYWGDAINPLMLKLDEESKLNAKS</sequence>
<dbReference type="InterPro" id="IPR011066">
    <property type="entry name" value="MscS_channel_C_sf"/>
</dbReference>
<feature type="domain" description="Mechanosensitive ion channel transmembrane helices 2/3" evidence="10">
    <location>
        <begin position="85"/>
        <end position="123"/>
    </location>
</feature>
<dbReference type="Pfam" id="PF21082">
    <property type="entry name" value="MS_channel_3rd"/>
    <property type="match status" value="1"/>
</dbReference>
<evidence type="ECO:0000256" key="4">
    <source>
        <dbReference type="ARBA" id="ARBA00022692"/>
    </source>
</evidence>
<dbReference type="InterPro" id="IPR049142">
    <property type="entry name" value="MS_channel_1st"/>
</dbReference>
<dbReference type="InterPro" id="IPR006685">
    <property type="entry name" value="MscS_channel_2nd"/>
</dbReference>
<dbReference type="InterPro" id="IPR010920">
    <property type="entry name" value="LSM_dom_sf"/>
</dbReference>
<evidence type="ECO:0000256" key="7">
    <source>
        <dbReference type="SAM" id="Phobius"/>
    </source>
</evidence>
<dbReference type="SUPFAM" id="SSF82861">
    <property type="entry name" value="Mechanosensitive channel protein MscS (YggB), transmembrane region"/>
    <property type="match status" value="1"/>
</dbReference>
<evidence type="ECO:0000313" key="11">
    <source>
        <dbReference type="EMBL" id="UXP31736.1"/>
    </source>
</evidence>
<dbReference type="InterPro" id="IPR049278">
    <property type="entry name" value="MS_channel_C"/>
</dbReference>
<dbReference type="Pfam" id="PF21088">
    <property type="entry name" value="MS_channel_1st"/>
    <property type="match status" value="1"/>
</dbReference>
<gene>
    <name evidence="11" type="ORF">N6H18_15410</name>
</gene>
<dbReference type="Gene3D" id="2.30.30.60">
    <property type="match status" value="1"/>
</dbReference>
<feature type="transmembrane region" description="Helical" evidence="7">
    <location>
        <begin position="20"/>
        <end position="42"/>
    </location>
</feature>
<dbReference type="Gene3D" id="3.30.70.100">
    <property type="match status" value="1"/>
</dbReference>
<evidence type="ECO:0000256" key="6">
    <source>
        <dbReference type="ARBA" id="ARBA00023136"/>
    </source>
</evidence>
<dbReference type="SUPFAM" id="SSF82689">
    <property type="entry name" value="Mechanosensitive channel protein MscS (YggB), C-terminal domain"/>
    <property type="match status" value="1"/>
</dbReference>
<keyword evidence="5 7" id="KW-1133">Transmembrane helix</keyword>
<proteinExistence type="inferred from homology"/>
<keyword evidence="6 7" id="KW-0472">Membrane</keyword>
<dbReference type="SUPFAM" id="SSF50182">
    <property type="entry name" value="Sm-like ribonucleoproteins"/>
    <property type="match status" value="1"/>
</dbReference>
<evidence type="ECO:0000259" key="9">
    <source>
        <dbReference type="Pfam" id="PF21082"/>
    </source>
</evidence>
<evidence type="ECO:0000259" key="8">
    <source>
        <dbReference type="Pfam" id="PF00924"/>
    </source>
</evidence>
<protein>
    <submittedName>
        <fullName evidence="11">Mechanosensitive ion channel family protein</fullName>
    </submittedName>
</protein>
<evidence type="ECO:0000256" key="5">
    <source>
        <dbReference type="ARBA" id="ARBA00022989"/>
    </source>
</evidence>
<evidence type="ECO:0000256" key="3">
    <source>
        <dbReference type="ARBA" id="ARBA00022475"/>
    </source>
</evidence>
<keyword evidence="12" id="KW-1185">Reference proteome</keyword>
<dbReference type="RefSeq" id="WP_262309175.1">
    <property type="nucleotide sequence ID" value="NZ_CP106679.1"/>
</dbReference>
<feature type="transmembrane region" description="Helical" evidence="7">
    <location>
        <begin position="104"/>
        <end position="122"/>
    </location>
</feature>
<evidence type="ECO:0000313" key="12">
    <source>
        <dbReference type="Proteomes" id="UP001065174"/>
    </source>
</evidence>
<comment type="subcellular location">
    <subcellularLocation>
        <location evidence="1">Cell membrane</location>
        <topology evidence="1">Multi-pass membrane protein</topology>
    </subcellularLocation>
</comment>
<evidence type="ECO:0000259" key="10">
    <source>
        <dbReference type="Pfam" id="PF21088"/>
    </source>
</evidence>
<dbReference type="EMBL" id="CP106679">
    <property type="protein sequence ID" value="UXP31736.1"/>
    <property type="molecule type" value="Genomic_DNA"/>
</dbReference>
<dbReference type="InterPro" id="IPR011014">
    <property type="entry name" value="MscS_channel_TM-2"/>
</dbReference>
<dbReference type="Proteomes" id="UP001065174">
    <property type="component" value="Chromosome"/>
</dbReference>
<organism evidence="11 12">
    <name type="scientific">Reichenbachiella agarivorans</name>
    <dbReference type="NCBI Taxonomy" id="2979464"/>
    <lineage>
        <taxon>Bacteria</taxon>
        <taxon>Pseudomonadati</taxon>
        <taxon>Bacteroidota</taxon>
        <taxon>Cytophagia</taxon>
        <taxon>Cytophagales</taxon>
        <taxon>Reichenbachiellaceae</taxon>
        <taxon>Reichenbachiella</taxon>
    </lineage>
</organism>
<dbReference type="InterPro" id="IPR045276">
    <property type="entry name" value="YbiO_bact"/>
</dbReference>
<accession>A0ABY6CMK7</accession>
<evidence type="ECO:0000256" key="2">
    <source>
        <dbReference type="ARBA" id="ARBA00008017"/>
    </source>
</evidence>
<comment type="similarity">
    <text evidence="2">Belongs to the MscS (TC 1.A.23) family.</text>
</comment>
<dbReference type="PANTHER" id="PTHR30460:SF0">
    <property type="entry name" value="MODERATE CONDUCTANCE MECHANOSENSITIVE CHANNEL YBIO"/>
    <property type="match status" value="1"/>
</dbReference>
<name>A0ABY6CMK7_9BACT</name>
<dbReference type="Gene3D" id="1.10.287.1260">
    <property type="match status" value="1"/>
</dbReference>
<reference evidence="11" key="1">
    <citation type="submission" date="2022-09" db="EMBL/GenBank/DDBJ databases">
        <title>Comparative genomics and taxonomic characterization of three novel marine species of genus Reichenbachiella exhibiting antioxidant and polysaccharide degradation activities.</title>
        <authorList>
            <person name="Muhammad N."/>
            <person name="Lee Y.-J."/>
            <person name="Ko J."/>
            <person name="Kim S.-G."/>
        </authorList>
    </citation>
    <scope>NUCLEOTIDE SEQUENCE</scope>
    <source>
        <strain evidence="11">BKB1-1</strain>
    </source>
</reference>
<evidence type="ECO:0000256" key="1">
    <source>
        <dbReference type="ARBA" id="ARBA00004651"/>
    </source>
</evidence>
<keyword evidence="4 7" id="KW-0812">Transmembrane</keyword>
<feature type="domain" description="Mechanosensitive ion channel MscS C-terminal" evidence="9">
    <location>
        <begin position="195"/>
        <end position="282"/>
    </location>
</feature>